<dbReference type="HOGENOM" id="CLU_1992238_0_0_1"/>
<dbReference type="InParanoid" id="A0A067M5L6"/>
<dbReference type="EMBL" id="KL198121">
    <property type="protein sequence ID" value="KDQ06851.1"/>
    <property type="molecule type" value="Genomic_DNA"/>
</dbReference>
<gene>
    <name evidence="1" type="ORF">BOTBODRAFT_70738</name>
</gene>
<evidence type="ECO:0000313" key="2">
    <source>
        <dbReference type="Proteomes" id="UP000027195"/>
    </source>
</evidence>
<keyword evidence="2" id="KW-1185">Reference proteome</keyword>
<evidence type="ECO:0000313" key="1">
    <source>
        <dbReference type="EMBL" id="KDQ06851.1"/>
    </source>
</evidence>
<reference evidence="2" key="1">
    <citation type="journal article" date="2014" name="Proc. Natl. Acad. Sci. U.S.A.">
        <title>Extensive sampling of basidiomycete genomes demonstrates inadequacy of the white-rot/brown-rot paradigm for wood decay fungi.</title>
        <authorList>
            <person name="Riley R."/>
            <person name="Salamov A.A."/>
            <person name="Brown D.W."/>
            <person name="Nagy L.G."/>
            <person name="Floudas D."/>
            <person name="Held B.W."/>
            <person name="Levasseur A."/>
            <person name="Lombard V."/>
            <person name="Morin E."/>
            <person name="Otillar R."/>
            <person name="Lindquist E.A."/>
            <person name="Sun H."/>
            <person name="LaButti K.M."/>
            <person name="Schmutz J."/>
            <person name="Jabbour D."/>
            <person name="Luo H."/>
            <person name="Baker S.E."/>
            <person name="Pisabarro A.G."/>
            <person name="Walton J.D."/>
            <person name="Blanchette R.A."/>
            <person name="Henrissat B."/>
            <person name="Martin F."/>
            <person name="Cullen D."/>
            <person name="Hibbett D.S."/>
            <person name="Grigoriev I.V."/>
        </authorList>
    </citation>
    <scope>NUCLEOTIDE SEQUENCE [LARGE SCALE GENOMIC DNA]</scope>
    <source>
        <strain evidence="2">FD-172 SS1</strain>
    </source>
</reference>
<sequence length="125" mass="14502">MRHRDPRLLWALIREGYPTDHHLPHGLLAIQPIQTLSPSSPSLKLPEAQVMGRRMNRHMAMSPPESPEDAQIIESVMKIQGDMRHMYDHKVSPDEFRRNTLPDFQKVMGIVFERFLTHLEGSDPE</sequence>
<proteinExistence type="predicted"/>
<dbReference type="AlphaFoldDB" id="A0A067M5L6"/>
<organism evidence="1 2">
    <name type="scientific">Botryobasidium botryosum (strain FD-172 SS1)</name>
    <dbReference type="NCBI Taxonomy" id="930990"/>
    <lineage>
        <taxon>Eukaryota</taxon>
        <taxon>Fungi</taxon>
        <taxon>Dikarya</taxon>
        <taxon>Basidiomycota</taxon>
        <taxon>Agaricomycotina</taxon>
        <taxon>Agaricomycetes</taxon>
        <taxon>Cantharellales</taxon>
        <taxon>Botryobasidiaceae</taxon>
        <taxon>Botryobasidium</taxon>
    </lineage>
</organism>
<protein>
    <submittedName>
        <fullName evidence="1">Uncharacterized protein</fullName>
    </submittedName>
</protein>
<dbReference type="Proteomes" id="UP000027195">
    <property type="component" value="Unassembled WGS sequence"/>
</dbReference>
<name>A0A067M5L6_BOTB1</name>
<accession>A0A067M5L6</accession>